<dbReference type="HAMAP" id="MF_00423">
    <property type="entry name" value="SelA"/>
    <property type="match status" value="1"/>
</dbReference>
<evidence type="ECO:0000256" key="7">
    <source>
        <dbReference type="ARBA" id="ARBA00044507"/>
    </source>
</evidence>
<keyword evidence="2 8" id="KW-0963">Cytoplasm</keyword>
<comment type="cofactor">
    <cofactor evidence="1 8 9">
        <name>pyridoxal 5'-phosphate</name>
        <dbReference type="ChEBI" id="CHEBI:597326"/>
    </cofactor>
</comment>
<dbReference type="Gene3D" id="3.40.640.10">
    <property type="entry name" value="Type I PLP-dependent aspartate aminotransferase-like (Major domain)"/>
    <property type="match status" value="1"/>
</dbReference>
<evidence type="ECO:0000256" key="8">
    <source>
        <dbReference type="HAMAP-Rule" id="MF_00423"/>
    </source>
</evidence>
<protein>
    <recommendedName>
        <fullName evidence="8">L-seryl-tRNA(Sec) selenium transferase</fullName>
        <ecNumber evidence="8">2.9.1.1</ecNumber>
    </recommendedName>
    <alternativeName>
        <fullName evidence="8">Selenocysteine synthase</fullName>
        <shortName evidence="8">Sec synthase</shortName>
    </alternativeName>
    <alternativeName>
        <fullName evidence="8">Selenocysteinyl-tRNA(Sec) synthase</fullName>
    </alternativeName>
</protein>
<dbReference type="GO" id="GO:0001514">
    <property type="term" value="P:selenocysteine incorporation"/>
    <property type="evidence" value="ECO:0007669"/>
    <property type="project" value="UniProtKB-UniRule"/>
</dbReference>
<keyword evidence="3 8" id="KW-0808">Transferase</keyword>
<dbReference type="EMBL" id="AGXA01000020">
    <property type="protein sequence ID" value="EKU93433.1"/>
    <property type="molecule type" value="Genomic_DNA"/>
</dbReference>
<evidence type="ECO:0000256" key="1">
    <source>
        <dbReference type="ARBA" id="ARBA00001933"/>
    </source>
</evidence>
<dbReference type="eggNOG" id="COG1921">
    <property type="taxonomic scope" value="Bacteria"/>
</dbReference>
<keyword evidence="6 8" id="KW-0711">Selenium</keyword>
<dbReference type="HOGENOM" id="CLU_038142_1_0_9"/>
<evidence type="ECO:0000256" key="6">
    <source>
        <dbReference type="ARBA" id="ARBA00023266"/>
    </source>
</evidence>
<dbReference type="GO" id="GO:0001717">
    <property type="term" value="P:conversion of seryl-tRNAsec to selenocys-tRNAsec"/>
    <property type="evidence" value="ECO:0007669"/>
    <property type="project" value="UniProtKB-UniRule"/>
</dbReference>
<comment type="pathway">
    <text evidence="8">Aminoacyl-tRNA biosynthesis; selenocysteinyl-tRNA(Sec) biosynthesis; selenocysteinyl-tRNA(Sec) from L-seryl-tRNA(Sec) (bacterial route): step 1/1.</text>
</comment>
<organism evidence="11 12">
    <name type="scientific">Alloiococcus otitis ATCC 51267</name>
    <dbReference type="NCBI Taxonomy" id="883081"/>
    <lineage>
        <taxon>Bacteria</taxon>
        <taxon>Bacillati</taxon>
        <taxon>Bacillota</taxon>
        <taxon>Bacilli</taxon>
        <taxon>Lactobacillales</taxon>
        <taxon>Carnobacteriaceae</taxon>
        <taxon>Alloiococcus</taxon>
    </lineage>
</organism>
<dbReference type="PANTHER" id="PTHR32328">
    <property type="entry name" value="L-SERYL-TRNA(SEC) SELENIUM TRANSFERASE"/>
    <property type="match status" value="1"/>
</dbReference>
<accession>K9E9S8</accession>
<dbReference type="InterPro" id="IPR015424">
    <property type="entry name" value="PyrdxlP-dep_Trfase"/>
</dbReference>
<feature type="domain" description="L-seryl-tRNA selenium transferase N-terminal" evidence="10">
    <location>
        <begin position="5"/>
        <end position="44"/>
    </location>
</feature>
<evidence type="ECO:0000256" key="4">
    <source>
        <dbReference type="ARBA" id="ARBA00022898"/>
    </source>
</evidence>
<dbReference type="Proteomes" id="UP000009875">
    <property type="component" value="Unassembled WGS sequence"/>
</dbReference>
<comment type="similarity">
    <text evidence="7 8">Belongs to the SelA family.</text>
</comment>
<gene>
    <name evidence="8" type="primary">selA</name>
    <name evidence="11" type="ORF">HMPREF9698_00965</name>
</gene>
<dbReference type="OrthoDB" id="9787096at2"/>
<evidence type="ECO:0000256" key="2">
    <source>
        <dbReference type="ARBA" id="ARBA00022490"/>
    </source>
</evidence>
<dbReference type="NCBIfam" id="TIGR00474">
    <property type="entry name" value="selA"/>
    <property type="match status" value="1"/>
</dbReference>
<proteinExistence type="inferred from homology"/>
<keyword evidence="4 8" id="KW-0663">Pyridoxal phosphate</keyword>
<dbReference type="PATRIC" id="fig|883081.3.peg.962"/>
<reference evidence="11 12" key="1">
    <citation type="submission" date="2012-09" db="EMBL/GenBank/DDBJ databases">
        <title>The Genome Sequence of Alloiococcus otitis ATCC 51267.</title>
        <authorList>
            <consortium name="The Broad Institute Genome Sequencing Platform"/>
            <person name="Earl A."/>
            <person name="Ward D."/>
            <person name="Feldgarden M."/>
            <person name="Gevers D."/>
            <person name="Huys G."/>
            <person name="Walker B."/>
            <person name="Young S.K."/>
            <person name="Zeng Q."/>
            <person name="Gargeya S."/>
            <person name="Fitzgerald M."/>
            <person name="Haas B."/>
            <person name="Abouelleil A."/>
            <person name="Alvarado L."/>
            <person name="Arachchi H.M."/>
            <person name="Berlin A.M."/>
            <person name="Chapman S.B."/>
            <person name="Goldberg J."/>
            <person name="Griggs A."/>
            <person name="Gujja S."/>
            <person name="Hansen M."/>
            <person name="Howarth C."/>
            <person name="Imamovic A."/>
            <person name="Larimer J."/>
            <person name="McCowen C."/>
            <person name="Montmayeur A."/>
            <person name="Murphy C."/>
            <person name="Neiman D."/>
            <person name="Pearson M."/>
            <person name="Priest M."/>
            <person name="Roberts A."/>
            <person name="Saif S."/>
            <person name="Shea T."/>
            <person name="Sisk P."/>
            <person name="Sykes S."/>
            <person name="Wortman J."/>
            <person name="Nusbaum C."/>
            <person name="Birren B."/>
        </authorList>
    </citation>
    <scope>NUCLEOTIDE SEQUENCE [LARGE SCALE GENOMIC DNA]</scope>
    <source>
        <strain evidence="11 12">ATCC 51267</strain>
    </source>
</reference>
<evidence type="ECO:0000313" key="11">
    <source>
        <dbReference type="EMBL" id="EKU93433.1"/>
    </source>
</evidence>
<keyword evidence="5 8" id="KW-0648">Protein biosynthesis</keyword>
<dbReference type="AlphaFoldDB" id="K9E9S8"/>
<dbReference type="PANTHER" id="PTHR32328:SF0">
    <property type="entry name" value="L-SERYL-TRNA(SEC) SELENIUM TRANSFERASE"/>
    <property type="match status" value="1"/>
</dbReference>
<comment type="caution">
    <text evidence="11">The sequence shown here is derived from an EMBL/GenBank/DDBJ whole genome shotgun (WGS) entry which is preliminary data.</text>
</comment>
<dbReference type="RefSeq" id="WP_003777942.1">
    <property type="nucleotide sequence ID" value="NZ_JH992959.1"/>
</dbReference>
<dbReference type="STRING" id="883081.HMPREF9698_00965"/>
<comment type="function">
    <text evidence="8">Converts seryl-tRNA(Sec) to selenocysteinyl-tRNA(Sec) required for selenoprotein biosynthesis.</text>
</comment>
<dbReference type="Gene3D" id="3.90.1150.180">
    <property type="match status" value="1"/>
</dbReference>
<name>K9E9S8_9LACT</name>
<dbReference type="Pfam" id="PF03841">
    <property type="entry name" value="SelA"/>
    <property type="match status" value="1"/>
</dbReference>
<comment type="subcellular location">
    <subcellularLocation>
        <location evidence="8">Cytoplasm</location>
    </subcellularLocation>
</comment>
<evidence type="ECO:0000256" key="5">
    <source>
        <dbReference type="ARBA" id="ARBA00022917"/>
    </source>
</evidence>
<dbReference type="InterPro" id="IPR015421">
    <property type="entry name" value="PyrdxlP-dep_Trfase_major"/>
</dbReference>
<dbReference type="EC" id="2.9.1.1" evidence="8"/>
<dbReference type="SUPFAM" id="SSF53383">
    <property type="entry name" value="PLP-dependent transferases"/>
    <property type="match status" value="1"/>
</dbReference>
<dbReference type="GO" id="GO:0005737">
    <property type="term" value="C:cytoplasm"/>
    <property type="evidence" value="ECO:0007669"/>
    <property type="project" value="UniProtKB-SubCell"/>
</dbReference>
<dbReference type="GO" id="GO:0004125">
    <property type="term" value="F:L-seryl-tRNA(Sec) selenium transferase activity"/>
    <property type="evidence" value="ECO:0007669"/>
    <property type="project" value="UniProtKB-UniRule"/>
</dbReference>
<evidence type="ECO:0000313" key="12">
    <source>
        <dbReference type="Proteomes" id="UP000009875"/>
    </source>
</evidence>
<keyword evidence="12" id="KW-1185">Reference proteome</keyword>
<evidence type="ECO:0000256" key="9">
    <source>
        <dbReference type="PIRSR" id="PIRSR618319-50"/>
    </source>
</evidence>
<dbReference type="InterPro" id="IPR004534">
    <property type="entry name" value="SelA_trans"/>
</dbReference>
<dbReference type="InterPro" id="IPR025862">
    <property type="entry name" value="SelA_trans_N_dom"/>
</dbReference>
<sequence length="459" mass="49976">MKDQLRQLPKMDDLLADEAIQKWQETFTKDLIKAVCNQVLDSLRQAILDGQSPSLSLDRVISLVDEELTDRASLSFDRVVNATGTVLHTNLGRAILSKPSLESLKAKAEGYSNLEYNLQAGQRGSRYSHVEDLLCELTGAEAALVVNNNAAGVLLLLTALLSNQEVLVSRGQLVEIGGSFRIPDIISSVGARLKEVGATNKTHLKDYEAAIGEETGAILKVHTSNYRVIGFSEAPSDQDLVDLAHRKQLPIFNDLGSGLLLDLQPLGLPYEPTVQESIQAGYDVVTFSGDKLLGGPQAGILLGKAKYIKQLKGHPLLRALRVDKFTIAALEMTLQAYRKPQQAFETIPSLQLLSQSPDQLQAKAEALKEKIEGINGPYTVEVVPGQSQVGGGAYPEARLATSLVEISHQTLTESQLERALRLSKDHIIARIADGKVQVDVRTLLEGDQDRIARVLTQIS</sequence>
<evidence type="ECO:0000256" key="3">
    <source>
        <dbReference type="ARBA" id="ARBA00022679"/>
    </source>
</evidence>
<comment type="catalytic activity">
    <reaction evidence="8">
        <text>L-seryl-tRNA(Sec) + selenophosphate + H(+) = L-selenocysteinyl-tRNA(Sec) + phosphate</text>
        <dbReference type="Rhea" id="RHEA:22728"/>
        <dbReference type="Rhea" id="RHEA-COMP:9742"/>
        <dbReference type="Rhea" id="RHEA-COMP:9743"/>
        <dbReference type="ChEBI" id="CHEBI:15378"/>
        <dbReference type="ChEBI" id="CHEBI:16144"/>
        <dbReference type="ChEBI" id="CHEBI:43474"/>
        <dbReference type="ChEBI" id="CHEBI:78533"/>
        <dbReference type="ChEBI" id="CHEBI:78573"/>
        <dbReference type="EC" id="2.9.1.1"/>
    </reaction>
</comment>
<feature type="modified residue" description="N6-(pyridoxal phosphate)lysine" evidence="8 9">
    <location>
        <position position="291"/>
    </location>
</feature>
<dbReference type="UniPathway" id="UPA00906">
    <property type="reaction ID" value="UER00896"/>
</dbReference>
<dbReference type="InterPro" id="IPR018319">
    <property type="entry name" value="SelA-like"/>
</dbReference>
<evidence type="ECO:0000259" key="10">
    <source>
        <dbReference type="Pfam" id="PF12390"/>
    </source>
</evidence>
<dbReference type="Pfam" id="PF12390">
    <property type="entry name" value="Se-cys_synth_N"/>
    <property type="match status" value="1"/>
</dbReference>